<keyword evidence="3" id="KW-1185">Reference proteome</keyword>
<dbReference type="RefSeq" id="WP_185138377.1">
    <property type="nucleotide sequence ID" value="NZ_JACJVR010000090.1"/>
</dbReference>
<evidence type="ECO:0000313" key="2">
    <source>
        <dbReference type="EMBL" id="MBB6694410.1"/>
    </source>
</evidence>
<sequence>MCNKSESISKISAALVAFSGDVKGIGKDATNPHFKSQYTSLDHMIDETKPLLTKHGLTIMQFPGGDGEKVTVRTMILHESGEWIESEPLTLKPTKFDPQGAGSAITYARRYSYAAALSLSLGDDDDGQAASAPQMPAQASQQTRQTHYSGHQQNASQTPTGSQSGYVKMISQAQINFIGKLRTEKRIPEDDYYRIVSEIGKGKTSVKEFSNKEAQEMINFLTNYVAQEFTHPPVKYPDVDDLPF</sequence>
<evidence type="ECO:0000313" key="3">
    <source>
        <dbReference type="Proteomes" id="UP000553776"/>
    </source>
</evidence>
<dbReference type="EMBL" id="JACJVR010000090">
    <property type="protein sequence ID" value="MBB6694410.1"/>
    <property type="molecule type" value="Genomic_DNA"/>
</dbReference>
<comment type="caution">
    <text evidence="2">The sequence shown here is derived from an EMBL/GenBank/DDBJ whole genome shotgun (WGS) entry which is preliminary data.</text>
</comment>
<dbReference type="InterPro" id="IPR007499">
    <property type="entry name" value="ERF_bacteria_virus"/>
</dbReference>
<gene>
    <name evidence="2" type="ORF">H7B90_23720</name>
</gene>
<protein>
    <submittedName>
        <fullName evidence="2">ERF family protein</fullName>
    </submittedName>
</protein>
<reference evidence="2 3" key="1">
    <citation type="submission" date="2020-08" db="EMBL/GenBank/DDBJ databases">
        <title>Cohnella phylogeny.</title>
        <authorList>
            <person name="Dunlap C."/>
        </authorList>
    </citation>
    <scope>NUCLEOTIDE SEQUENCE [LARGE SCALE GENOMIC DNA]</scope>
    <source>
        <strain evidence="2 3">DSM 25239</strain>
    </source>
</reference>
<feature type="compositionally biased region" description="Low complexity" evidence="1">
    <location>
        <begin position="128"/>
        <end position="142"/>
    </location>
</feature>
<dbReference type="Pfam" id="PF04404">
    <property type="entry name" value="ERF"/>
    <property type="match status" value="1"/>
</dbReference>
<proteinExistence type="predicted"/>
<evidence type="ECO:0000256" key="1">
    <source>
        <dbReference type="SAM" id="MobiDB-lite"/>
    </source>
</evidence>
<dbReference type="AlphaFoldDB" id="A0A841U8Y5"/>
<feature type="region of interest" description="Disordered" evidence="1">
    <location>
        <begin position="124"/>
        <end position="163"/>
    </location>
</feature>
<organism evidence="2 3">
    <name type="scientific">Cohnella xylanilytica</name>
    <dbReference type="NCBI Taxonomy" id="557555"/>
    <lineage>
        <taxon>Bacteria</taxon>
        <taxon>Bacillati</taxon>
        <taxon>Bacillota</taxon>
        <taxon>Bacilli</taxon>
        <taxon>Bacillales</taxon>
        <taxon>Paenibacillaceae</taxon>
        <taxon>Cohnella</taxon>
    </lineage>
</organism>
<feature type="compositionally biased region" description="Polar residues" evidence="1">
    <location>
        <begin position="143"/>
        <end position="163"/>
    </location>
</feature>
<dbReference type="Proteomes" id="UP000553776">
    <property type="component" value="Unassembled WGS sequence"/>
</dbReference>
<accession>A0A841U8Y5</accession>
<name>A0A841U8Y5_9BACL</name>